<proteinExistence type="predicted"/>
<evidence type="ECO:0000256" key="5">
    <source>
        <dbReference type="ARBA" id="ARBA00023136"/>
    </source>
</evidence>
<dbReference type="InterPro" id="IPR000983">
    <property type="entry name" value="Bac_GSPG_pilin"/>
</dbReference>
<gene>
    <name evidence="7" type="ORF">SDC9_05987</name>
</gene>
<accession>A0A644T0N3</accession>
<protein>
    <recommendedName>
        <fullName evidence="8">Type II secretion system protein G</fullName>
    </recommendedName>
</protein>
<dbReference type="Gene3D" id="3.30.700.10">
    <property type="entry name" value="Glycoprotein, Type 4 Pilin"/>
    <property type="match status" value="1"/>
</dbReference>
<name>A0A644T0N3_9ZZZZ</name>
<keyword evidence="5 6" id="KW-0472">Membrane</keyword>
<evidence type="ECO:0000256" key="6">
    <source>
        <dbReference type="SAM" id="Phobius"/>
    </source>
</evidence>
<evidence type="ECO:0000256" key="4">
    <source>
        <dbReference type="ARBA" id="ARBA00022989"/>
    </source>
</evidence>
<keyword evidence="4 6" id="KW-1133">Transmembrane helix</keyword>
<dbReference type="InterPro" id="IPR045584">
    <property type="entry name" value="Pilin-like"/>
</dbReference>
<dbReference type="EMBL" id="VSSQ01000012">
    <property type="protein sequence ID" value="MPL60426.1"/>
    <property type="molecule type" value="Genomic_DNA"/>
</dbReference>
<organism evidence="7">
    <name type="scientific">bioreactor metagenome</name>
    <dbReference type="NCBI Taxonomy" id="1076179"/>
    <lineage>
        <taxon>unclassified sequences</taxon>
        <taxon>metagenomes</taxon>
        <taxon>ecological metagenomes</taxon>
    </lineage>
</organism>
<keyword evidence="2" id="KW-0488">Methylation</keyword>
<dbReference type="PRINTS" id="PR00813">
    <property type="entry name" value="BCTERIALGSPG"/>
</dbReference>
<dbReference type="GO" id="GO:0016020">
    <property type="term" value="C:membrane"/>
    <property type="evidence" value="ECO:0007669"/>
    <property type="project" value="UniProtKB-SubCell"/>
</dbReference>
<keyword evidence="3 6" id="KW-0812">Transmembrane</keyword>
<dbReference type="PANTHER" id="PTHR30093">
    <property type="entry name" value="GENERAL SECRETION PATHWAY PROTEIN G"/>
    <property type="match status" value="1"/>
</dbReference>
<dbReference type="GO" id="GO:0015627">
    <property type="term" value="C:type II protein secretion system complex"/>
    <property type="evidence" value="ECO:0007669"/>
    <property type="project" value="InterPro"/>
</dbReference>
<dbReference type="SUPFAM" id="SSF54523">
    <property type="entry name" value="Pili subunits"/>
    <property type="match status" value="1"/>
</dbReference>
<dbReference type="GO" id="GO:0015628">
    <property type="term" value="P:protein secretion by the type II secretion system"/>
    <property type="evidence" value="ECO:0007669"/>
    <property type="project" value="InterPro"/>
</dbReference>
<comment type="subcellular location">
    <subcellularLocation>
        <location evidence="1">Membrane</location>
        <topology evidence="1">Single-pass membrane protein</topology>
    </subcellularLocation>
</comment>
<feature type="transmembrane region" description="Helical" evidence="6">
    <location>
        <begin position="20"/>
        <end position="39"/>
    </location>
</feature>
<comment type="caution">
    <text evidence="7">The sequence shown here is derived from an EMBL/GenBank/DDBJ whole genome shotgun (WGS) entry which is preliminary data.</text>
</comment>
<evidence type="ECO:0008006" key="8">
    <source>
        <dbReference type="Google" id="ProtNLM"/>
    </source>
</evidence>
<evidence type="ECO:0000256" key="1">
    <source>
        <dbReference type="ARBA" id="ARBA00004167"/>
    </source>
</evidence>
<dbReference type="Pfam" id="PF07963">
    <property type="entry name" value="N_methyl"/>
    <property type="match status" value="1"/>
</dbReference>
<evidence type="ECO:0000256" key="2">
    <source>
        <dbReference type="ARBA" id="ARBA00022481"/>
    </source>
</evidence>
<dbReference type="InterPro" id="IPR012902">
    <property type="entry name" value="N_methyl_site"/>
</dbReference>
<dbReference type="NCBIfam" id="TIGR02532">
    <property type="entry name" value="IV_pilin_GFxxxE"/>
    <property type="match status" value="1"/>
</dbReference>
<evidence type="ECO:0000256" key="3">
    <source>
        <dbReference type="ARBA" id="ARBA00022692"/>
    </source>
</evidence>
<dbReference type="AlphaFoldDB" id="A0A644T0N3"/>
<sequence length="139" mass="14608">MIKRIRQNMKSQKGFTLVELMVVVAILGILAAIAIPRFSNSTAAANTAKAAADLRTIDSAISMYLANDTTGTTITIQDLVDDGYLAAVPKSPSGKVYVSGTLSTSSLTAGDYSISGTDTKMRGSLTVGTTAHYAEDFHK</sequence>
<dbReference type="PROSITE" id="PS00409">
    <property type="entry name" value="PROKAR_NTER_METHYL"/>
    <property type="match status" value="1"/>
</dbReference>
<reference evidence="7" key="1">
    <citation type="submission" date="2019-08" db="EMBL/GenBank/DDBJ databases">
        <authorList>
            <person name="Kucharzyk K."/>
            <person name="Murdoch R.W."/>
            <person name="Higgins S."/>
            <person name="Loffler F."/>
        </authorList>
    </citation>
    <scope>NUCLEOTIDE SEQUENCE</scope>
</reference>
<evidence type="ECO:0000313" key="7">
    <source>
        <dbReference type="EMBL" id="MPL60426.1"/>
    </source>
</evidence>
<dbReference type="PANTHER" id="PTHR30093:SF44">
    <property type="entry name" value="TYPE II SECRETION SYSTEM CORE PROTEIN G"/>
    <property type="match status" value="1"/>
</dbReference>